<proteinExistence type="predicted"/>
<dbReference type="GO" id="GO:0009103">
    <property type="term" value="P:lipopolysaccharide biosynthetic process"/>
    <property type="evidence" value="ECO:0007669"/>
    <property type="project" value="TreeGrafter"/>
</dbReference>
<keyword evidence="1" id="KW-0812">Transmembrane</keyword>
<dbReference type="InterPro" id="IPR002656">
    <property type="entry name" value="Acyl_transf_3_dom"/>
</dbReference>
<dbReference type="AlphaFoldDB" id="A0A9X1LRM0"/>
<feature type="transmembrane region" description="Helical" evidence="1">
    <location>
        <begin position="238"/>
        <end position="258"/>
    </location>
</feature>
<feature type="transmembrane region" description="Helical" evidence="1">
    <location>
        <begin position="296"/>
        <end position="314"/>
    </location>
</feature>
<dbReference type="Proteomes" id="UP001139354">
    <property type="component" value="Unassembled WGS sequence"/>
</dbReference>
<feature type="transmembrane region" description="Helical" evidence="1">
    <location>
        <begin position="173"/>
        <end position="191"/>
    </location>
</feature>
<dbReference type="PANTHER" id="PTHR23028">
    <property type="entry name" value="ACETYLTRANSFERASE"/>
    <property type="match status" value="1"/>
</dbReference>
<feature type="transmembrane region" description="Helical" evidence="1">
    <location>
        <begin position="326"/>
        <end position="347"/>
    </location>
</feature>
<keyword evidence="1" id="KW-0472">Membrane</keyword>
<keyword evidence="3" id="KW-0012">Acyltransferase</keyword>
<keyword evidence="3" id="KW-0808">Transferase</keyword>
<evidence type="ECO:0000313" key="3">
    <source>
        <dbReference type="EMBL" id="MCC2030817.1"/>
    </source>
</evidence>
<dbReference type="InterPro" id="IPR050879">
    <property type="entry name" value="Acyltransferase_3"/>
</dbReference>
<dbReference type="EMBL" id="JAGTTN010000001">
    <property type="protein sequence ID" value="MCC2030817.1"/>
    <property type="molecule type" value="Genomic_DNA"/>
</dbReference>
<protein>
    <submittedName>
        <fullName evidence="3">Acyltransferase</fullName>
    </submittedName>
</protein>
<evidence type="ECO:0000313" key="4">
    <source>
        <dbReference type="Proteomes" id="UP001139354"/>
    </source>
</evidence>
<name>A0A9X1LRM0_9MICO</name>
<evidence type="ECO:0000256" key="1">
    <source>
        <dbReference type="SAM" id="Phobius"/>
    </source>
</evidence>
<dbReference type="Pfam" id="PF01757">
    <property type="entry name" value="Acyl_transf_3"/>
    <property type="match status" value="1"/>
</dbReference>
<dbReference type="RefSeq" id="WP_229382713.1">
    <property type="nucleotide sequence ID" value="NZ_JAGTTN010000001.1"/>
</dbReference>
<feature type="transmembrane region" description="Helical" evidence="1">
    <location>
        <begin position="42"/>
        <end position="64"/>
    </location>
</feature>
<evidence type="ECO:0000259" key="2">
    <source>
        <dbReference type="Pfam" id="PF01757"/>
    </source>
</evidence>
<sequence>MPAGPVKSVHGTFSIPSLDGIRCLAVLAVFVGHSQFGVGLPYWPGFVGVTVFFFLSGYLITTLLRREHETTGQISLGRFYLRRALRILPPAWLAIAAAVIVGALGWVASDTTVWGVLAETLNYTNYYIVFHGREGLPPDTTQFWSLAVEEHYYLVIPVALLILWKLRASRKAIGWTMFAIAMLVPLWRIYLGMNGASFDRLYVSTDTRFDAMLLGTALALLANPALGDALPRWVSKHLGLIASIGLVVFVACAATPVLAFRLSIADTIECLALVPIFWFITTRPSGAVGRFLNSRVVVRLGVLSFSIYLFHRLALSLGANLFGDSILADVIGLVLTLAVAEAVYLLVEKPCGRLRRRLETAAKNRESVKIGA</sequence>
<comment type="caution">
    <text evidence="3">The sequence shown here is derived from an EMBL/GenBank/DDBJ whole genome shotgun (WGS) entry which is preliminary data.</text>
</comment>
<keyword evidence="4" id="KW-1185">Reference proteome</keyword>
<dbReference type="GO" id="GO:0016020">
    <property type="term" value="C:membrane"/>
    <property type="evidence" value="ECO:0007669"/>
    <property type="project" value="TreeGrafter"/>
</dbReference>
<reference evidence="3" key="1">
    <citation type="submission" date="2021-04" db="EMBL/GenBank/DDBJ databases">
        <title>Microbacterium tenobrionis sp. nov. and Microbacterium allomyrinae sp. nov., isolated from larvae of Tenobrio molitor and Allomyrina dichotoma, respectively.</title>
        <authorList>
            <person name="Lee S.D."/>
        </authorList>
    </citation>
    <scope>NUCLEOTIDE SEQUENCE</scope>
    <source>
        <strain evidence="3">BWT-G7</strain>
    </source>
</reference>
<accession>A0A9X1LRM0</accession>
<feature type="transmembrane region" description="Helical" evidence="1">
    <location>
        <begin position="151"/>
        <end position="166"/>
    </location>
</feature>
<keyword evidence="1" id="KW-1133">Transmembrane helix</keyword>
<dbReference type="PANTHER" id="PTHR23028:SF53">
    <property type="entry name" value="ACYL_TRANSF_3 DOMAIN-CONTAINING PROTEIN"/>
    <property type="match status" value="1"/>
</dbReference>
<gene>
    <name evidence="3" type="ORF">KEC57_01315</name>
</gene>
<dbReference type="GO" id="GO:0016747">
    <property type="term" value="F:acyltransferase activity, transferring groups other than amino-acyl groups"/>
    <property type="evidence" value="ECO:0007669"/>
    <property type="project" value="InterPro"/>
</dbReference>
<feature type="transmembrane region" description="Helical" evidence="1">
    <location>
        <begin position="85"/>
        <end position="108"/>
    </location>
</feature>
<organism evidence="3 4">
    <name type="scientific">Microbacterium allomyrinae</name>
    <dbReference type="NCBI Taxonomy" id="2830666"/>
    <lineage>
        <taxon>Bacteria</taxon>
        <taxon>Bacillati</taxon>
        <taxon>Actinomycetota</taxon>
        <taxon>Actinomycetes</taxon>
        <taxon>Micrococcales</taxon>
        <taxon>Microbacteriaceae</taxon>
        <taxon>Microbacterium</taxon>
    </lineage>
</organism>
<feature type="domain" description="Acyltransferase 3" evidence="2">
    <location>
        <begin position="16"/>
        <end position="340"/>
    </location>
</feature>